<protein>
    <recommendedName>
        <fullName evidence="2">DUF7745 domain-containing protein</fullName>
    </recommendedName>
</protein>
<dbReference type="AlphaFoldDB" id="A0A7J9L4D2"/>
<evidence type="ECO:0000259" key="2">
    <source>
        <dbReference type="Pfam" id="PF24924"/>
    </source>
</evidence>
<reference evidence="3 4" key="1">
    <citation type="journal article" date="2019" name="Genome Biol. Evol.">
        <title>Insights into the evolution of the New World diploid cottons (Gossypium, subgenus Houzingenia) based on genome sequencing.</title>
        <authorList>
            <person name="Grover C.E."/>
            <person name="Arick M.A. 2nd"/>
            <person name="Thrash A."/>
            <person name="Conover J.L."/>
            <person name="Sanders W.S."/>
            <person name="Peterson D.G."/>
            <person name="Frelichowski J.E."/>
            <person name="Scheffler J.A."/>
            <person name="Scheffler B.E."/>
            <person name="Wendel J.F."/>
        </authorList>
    </citation>
    <scope>NUCLEOTIDE SEQUENCE [LARGE SCALE GENOMIC DNA]</scope>
    <source>
        <strain evidence="3">1</strain>
        <tissue evidence="3">Leaf</tissue>
    </source>
</reference>
<evidence type="ECO:0000256" key="1">
    <source>
        <dbReference type="SAM" id="Coils"/>
    </source>
</evidence>
<organism evidence="3 4">
    <name type="scientific">Gossypium schwendimanii</name>
    <name type="common">Cotton</name>
    <dbReference type="NCBI Taxonomy" id="34291"/>
    <lineage>
        <taxon>Eukaryota</taxon>
        <taxon>Viridiplantae</taxon>
        <taxon>Streptophyta</taxon>
        <taxon>Embryophyta</taxon>
        <taxon>Tracheophyta</taxon>
        <taxon>Spermatophyta</taxon>
        <taxon>Magnoliopsida</taxon>
        <taxon>eudicotyledons</taxon>
        <taxon>Gunneridae</taxon>
        <taxon>Pentapetalae</taxon>
        <taxon>rosids</taxon>
        <taxon>malvids</taxon>
        <taxon>Malvales</taxon>
        <taxon>Malvaceae</taxon>
        <taxon>Malvoideae</taxon>
        <taxon>Gossypium</taxon>
    </lineage>
</organism>
<dbReference type="EMBL" id="JABFAF010000004">
    <property type="protein sequence ID" value="MBA0853554.1"/>
    <property type="molecule type" value="Genomic_DNA"/>
</dbReference>
<feature type="domain" description="DUF7745" evidence="2">
    <location>
        <begin position="99"/>
        <end position="184"/>
    </location>
</feature>
<dbReference type="PANTHER" id="PTHR48200:SF1">
    <property type="entry name" value="AMINOTRANSFERASE-LIKE PLANT MOBILE DOMAIN-CONTAINING PROTEIN"/>
    <property type="match status" value="1"/>
</dbReference>
<keyword evidence="4" id="KW-1185">Reference proteome</keyword>
<dbReference type="Proteomes" id="UP000593576">
    <property type="component" value="Unassembled WGS sequence"/>
</dbReference>
<comment type="caution">
    <text evidence="3">The sequence shown here is derived from an EMBL/GenBank/DDBJ whole genome shotgun (WGS) entry which is preliminary data.</text>
</comment>
<keyword evidence="1" id="KW-0175">Coiled coil</keyword>
<dbReference type="PANTHER" id="PTHR48200">
    <property type="entry name" value="PROTEIN, PUTATIVE-RELATED"/>
    <property type="match status" value="1"/>
</dbReference>
<feature type="coiled-coil region" evidence="1">
    <location>
        <begin position="283"/>
        <end position="396"/>
    </location>
</feature>
<proteinExistence type="predicted"/>
<sequence>MENGFIDKVEDNAAVRIWSEKTRLEKGDSLTEVYVSELWDFTRISVIQNNHQELKEIWNSAYSYFTFGKMDLVPTVEEYTTLLRSLKIRPNKFARFDLSTPDMKKRVNVFALSIYELIIFPKALGHVDEAVLDLFDIFDKKVTPVPVILAETFRSLNACWRAGEGRFIRCAQLLLAWFHSHFWRMIPDEILYRCRDFDWVSLLGIWGAVGYVPLLVLRQYRLRQFIPATQRLAQCEFWYKGDNYKKKWWGQRVNDNIPVPNEETTRSLEEHLQVIPSKLEIIKQDFEKRNLELGKKIKQLEEEKMQLGVDVDVQKLEANKLRKGKNKAEEDLDSLKIDYKKLRLSMRTVRENTIEKDLLECQNVNVRLKAKLKRKTEALKTALQNCELQVKLLETNNEHWKEGQELAWLLQKVKALSIRAKPQPIEHRYSTRAKTKVMDQRLEREMKDQILESQRSMISQLAQLLVGEREKGKSTAVHLEAYPRRVHVTIRPQQYQIGTSAPMNYQTGSCSNSGDNPTNPFVPDLDDMAEMDKTRVELLKQLEDRCRWLEEKFKVMENADYHCEIDAKDLSLVPDLVLPPKFKTLEFEKYNWTSYPEAHIMMFC</sequence>
<accession>A0A7J9L4D2</accession>
<evidence type="ECO:0000313" key="4">
    <source>
        <dbReference type="Proteomes" id="UP000593576"/>
    </source>
</evidence>
<evidence type="ECO:0000313" key="3">
    <source>
        <dbReference type="EMBL" id="MBA0853554.1"/>
    </source>
</evidence>
<dbReference type="InterPro" id="IPR056647">
    <property type="entry name" value="DUF7745"/>
</dbReference>
<name>A0A7J9L4D2_GOSSC</name>
<gene>
    <name evidence="3" type="ORF">Goshw_019019</name>
</gene>
<dbReference type="Pfam" id="PF24924">
    <property type="entry name" value="DUF7745"/>
    <property type="match status" value="1"/>
</dbReference>